<sequence length="372" mass="42815">MKVIANRFKHIFPKIIAQEQTGFIAERNINENIILAQEVVHSMRCQKKRKWMAIKINLEKAYDRVMWNGVLLSKFSLVRGIRQGCPLSPYLFVLCMEWLGHLIQATISEAKWNPIRLSRDVPDISHLFFVDDLSMMIPRKTRDEIERHIPPDVYMNYECLLHKMVTEDGSWNLDLFRVWLSDEVIQAIKGIPSPYPLEGPDRISWNHIFSSAFSVKSAYKAIKGGDGNPNDEKWEMAWKFPGPQWIQDIFHILRDCPATKDVWAQALQFFSSSQVVPSGCLDQSVKVHTSEEEVHLYTNRAVQLDSRLATVGGVVHDTEGHWYIPRNQNQVADCVAKLALIEKGNLQVLDFPSEMARVLIDRDKYFSGGSFD</sequence>
<name>A0ABR0MC74_GOSAR</name>
<gene>
    <name evidence="2" type="ORF">PVK06_047006</name>
</gene>
<accession>A0ABR0MC74</accession>
<dbReference type="PANTHER" id="PTHR46890">
    <property type="entry name" value="NON-LTR RETROLELEMENT REVERSE TRANSCRIPTASE-LIKE PROTEIN-RELATED"/>
    <property type="match status" value="1"/>
</dbReference>
<dbReference type="EMBL" id="JARKNE010000013">
    <property type="protein sequence ID" value="KAK5770849.1"/>
    <property type="molecule type" value="Genomic_DNA"/>
</dbReference>
<keyword evidence="3" id="KW-1185">Reference proteome</keyword>
<protein>
    <recommendedName>
        <fullName evidence="1">Reverse transcriptase domain-containing protein</fullName>
    </recommendedName>
</protein>
<dbReference type="InterPro" id="IPR000477">
    <property type="entry name" value="RT_dom"/>
</dbReference>
<evidence type="ECO:0000313" key="3">
    <source>
        <dbReference type="Proteomes" id="UP001358586"/>
    </source>
</evidence>
<dbReference type="Proteomes" id="UP001358586">
    <property type="component" value="Chromosome 13"/>
</dbReference>
<evidence type="ECO:0000313" key="2">
    <source>
        <dbReference type="EMBL" id="KAK5770849.1"/>
    </source>
</evidence>
<reference evidence="2 3" key="1">
    <citation type="submission" date="2023-03" db="EMBL/GenBank/DDBJ databases">
        <title>WGS of Gossypium arboreum.</title>
        <authorList>
            <person name="Yu D."/>
        </authorList>
    </citation>
    <scope>NUCLEOTIDE SEQUENCE [LARGE SCALE GENOMIC DNA]</scope>
    <source>
        <tissue evidence="2">Leaf</tissue>
    </source>
</reference>
<dbReference type="CDD" id="cd01650">
    <property type="entry name" value="RT_nLTR_like"/>
    <property type="match status" value="1"/>
</dbReference>
<feature type="domain" description="Reverse transcriptase" evidence="1">
    <location>
        <begin position="2"/>
        <end position="147"/>
    </location>
</feature>
<dbReference type="PANTHER" id="PTHR46890:SF48">
    <property type="entry name" value="RNA-DIRECTED DNA POLYMERASE"/>
    <property type="match status" value="1"/>
</dbReference>
<comment type="caution">
    <text evidence="2">The sequence shown here is derived from an EMBL/GenBank/DDBJ whole genome shotgun (WGS) entry which is preliminary data.</text>
</comment>
<dbReference type="Pfam" id="PF00078">
    <property type="entry name" value="RVT_1"/>
    <property type="match status" value="1"/>
</dbReference>
<proteinExistence type="predicted"/>
<dbReference type="InterPro" id="IPR052343">
    <property type="entry name" value="Retrotransposon-Effector_Assoc"/>
</dbReference>
<evidence type="ECO:0000259" key="1">
    <source>
        <dbReference type="Pfam" id="PF00078"/>
    </source>
</evidence>
<organism evidence="2 3">
    <name type="scientific">Gossypium arboreum</name>
    <name type="common">Tree cotton</name>
    <name type="synonym">Gossypium nanking</name>
    <dbReference type="NCBI Taxonomy" id="29729"/>
    <lineage>
        <taxon>Eukaryota</taxon>
        <taxon>Viridiplantae</taxon>
        <taxon>Streptophyta</taxon>
        <taxon>Embryophyta</taxon>
        <taxon>Tracheophyta</taxon>
        <taxon>Spermatophyta</taxon>
        <taxon>Magnoliopsida</taxon>
        <taxon>eudicotyledons</taxon>
        <taxon>Gunneridae</taxon>
        <taxon>Pentapetalae</taxon>
        <taxon>rosids</taxon>
        <taxon>malvids</taxon>
        <taxon>Malvales</taxon>
        <taxon>Malvaceae</taxon>
        <taxon>Malvoideae</taxon>
        <taxon>Gossypium</taxon>
    </lineage>
</organism>